<protein>
    <submittedName>
        <fullName evidence="1">Uncharacterized protein</fullName>
    </submittedName>
</protein>
<dbReference type="AlphaFoldDB" id="A0A9X1NIK8"/>
<organism evidence="1 2">
    <name type="scientific">Kineosporia babensis</name>
    <dbReference type="NCBI Taxonomy" id="499548"/>
    <lineage>
        <taxon>Bacteria</taxon>
        <taxon>Bacillati</taxon>
        <taxon>Actinomycetota</taxon>
        <taxon>Actinomycetes</taxon>
        <taxon>Kineosporiales</taxon>
        <taxon>Kineosporiaceae</taxon>
        <taxon>Kineosporia</taxon>
    </lineage>
</organism>
<evidence type="ECO:0000313" key="2">
    <source>
        <dbReference type="Proteomes" id="UP001138997"/>
    </source>
</evidence>
<keyword evidence="2" id="KW-1185">Reference proteome</keyword>
<dbReference type="RefSeq" id="WP_231447617.1">
    <property type="nucleotide sequence ID" value="NZ_JAJOMB010000018.1"/>
</dbReference>
<evidence type="ECO:0000313" key="1">
    <source>
        <dbReference type="EMBL" id="MCD5314813.1"/>
    </source>
</evidence>
<reference evidence="1" key="1">
    <citation type="submission" date="2021-11" db="EMBL/GenBank/DDBJ databases">
        <title>Streptomyces corallinus and Kineosporia corallina sp. nov., two new coral-derived marine actinobacteria.</title>
        <authorList>
            <person name="Buangrab K."/>
            <person name="Sutthacheep M."/>
            <person name="Yeemin T."/>
            <person name="Harunari E."/>
            <person name="Igarashi Y."/>
            <person name="Sripreechasak P."/>
            <person name="Kanchanasin P."/>
            <person name="Tanasupawat S."/>
            <person name="Phongsopitanun W."/>
        </authorList>
    </citation>
    <scope>NUCLEOTIDE SEQUENCE</scope>
    <source>
        <strain evidence="1">JCM 31032</strain>
    </source>
</reference>
<gene>
    <name evidence="1" type="ORF">LR394_28320</name>
</gene>
<sequence length="154" mass="16648">MSTGESSFYDEHGNYVVYDEHEKVSLAREQEIRELSERVRACLTAAGLSATIRRDYGSIIGADITMEFDVDRPRDFFGGVFASWHASDEVSLVAAYAVGEGRPEDPMVTHNGAIAQAMCDAMIAIMASAGFTVKEAEGEYLPMAVAVLSGPQTS</sequence>
<proteinExistence type="predicted"/>
<name>A0A9X1NIK8_9ACTN</name>
<comment type="caution">
    <text evidence="1">The sequence shown here is derived from an EMBL/GenBank/DDBJ whole genome shotgun (WGS) entry which is preliminary data.</text>
</comment>
<dbReference type="EMBL" id="JAJOMB010000018">
    <property type="protein sequence ID" value="MCD5314813.1"/>
    <property type="molecule type" value="Genomic_DNA"/>
</dbReference>
<accession>A0A9X1NIK8</accession>
<dbReference type="Proteomes" id="UP001138997">
    <property type="component" value="Unassembled WGS sequence"/>
</dbReference>